<dbReference type="InterPro" id="IPR013611">
    <property type="entry name" value="Transp-assoc_OB_typ2"/>
</dbReference>
<evidence type="ECO:0000256" key="2">
    <source>
        <dbReference type="ARBA" id="ARBA00005417"/>
    </source>
</evidence>
<dbReference type="InterPro" id="IPR003439">
    <property type="entry name" value="ABC_transporter-like_ATP-bd"/>
</dbReference>
<dbReference type="GO" id="GO:0005524">
    <property type="term" value="F:ATP binding"/>
    <property type="evidence" value="ECO:0007669"/>
    <property type="project" value="UniProtKB-KW"/>
</dbReference>
<dbReference type="GO" id="GO:0043190">
    <property type="term" value="C:ATP-binding cassette (ABC) transporter complex"/>
    <property type="evidence" value="ECO:0007669"/>
    <property type="project" value="InterPro"/>
</dbReference>
<dbReference type="SUPFAM" id="SSF52540">
    <property type="entry name" value="P-loop containing nucleoside triphosphate hydrolases"/>
    <property type="match status" value="1"/>
</dbReference>
<dbReference type="STRING" id="665118.SAMN02983003_2740"/>
<dbReference type="PANTHER" id="PTHR42781">
    <property type="entry name" value="SPERMIDINE/PUTRESCINE IMPORT ATP-BINDING PROTEIN POTA"/>
    <property type="match status" value="1"/>
</dbReference>
<organism evidence="7 8">
    <name type="scientific">Devosia enhydra</name>
    <dbReference type="NCBI Taxonomy" id="665118"/>
    <lineage>
        <taxon>Bacteria</taxon>
        <taxon>Pseudomonadati</taxon>
        <taxon>Pseudomonadota</taxon>
        <taxon>Alphaproteobacteria</taxon>
        <taxon>Hyphomicrobiales</taxon>
        <taxon>Devosiaceae</taxon>
        <taxon>Devosia</taxon>
    </lineage>
</organism>
<keyword evidence="5 7" id="KW-0067">ATP-binding</keyword>
<keyword evidence="3" id="KW-0813">Transport</keyword>
<dbReference type="Gene3D" id="3.40.50.300">
    <property type="entry name" value="P-loop containing nucleotide triphosphate hydrolases"/>
    <property type="match status" value="1"/>
</dbReference>
<dbReference type="Pfam" id="PF00005">
    <property type="entry name" value="ABC_tran"/>
    <property type="match status" value="1"/>
</dbReference>
<gene>
    <name evidence="7" type="ORF">SAMN02983003_2740</name>
</gene>
<accession>A0A1K2HZX5</accession>
<dbReference type="EMBL" id="FPKU01000002">
    <property type="protein sequence ID" value="SFZ85575.1"/>
    <property type="molecule type" value="Genomic_DNA"/>
</dbReference>
<dbReference type="PANTHER" id="PTHR42781:SF4">
    <property type="entry name" value="SPERMIDINE_PUTRESCINE IMPORT ATP-BINDING PROTEIN POTA"/>
    <property type="match status" value="1"/>
</dbReference>
<dbReference type="GO" id="GO:0140359">
    <property type="term" value="F:ABC-type transporter activity"/>
    <property type="evidence" value="ECO:0007669"/>
    <property type="project" value="UniProtKB-ARBA"/>
</dbReference>
<name>A0A1K2HZX5_9HYPH</name>
<dbReference type="FunFam" id="3.40.50.300:FF:000042">
    <property type="entry name" value="Maltose/maltodextrin ABC transporter, ATP-binding protein"/>
    <property type="match status" value="1"/>
</dbReference>
<dbReference type="Proteomes" id="UP000183447">
    <property type="component" value="Unassembled WGS sequence"/>
</dbReference>
<reference evidence="7 8" key="1">
    <citation type="submission" date="2016-11" db="EMBL/GenBank/DDBJ databases">
        <authorList>
            <person name="Jaros S."/>
            <person name="Januszkiewicz K."/>
            <person name="Wedrychowicz H."/>
        </authorList>
    </citation>
    <scope>NUCLEOTIDE SEQUENCE [LARGE SCALE GENOMIC DNA]</scope>
    <source>
        <strain evidence="7 8">ATCC 23634</strain>
    </source>
</reference>
<dbReference type="InterPro" id="IPR003593">
    <property type="entry name" value="AAA+_ATPase"/>
</dbReference>
<dbReference type="PROSITE" id="PS00211">
    <property type="entry name" value="ABC_TRANSPORTER_1"/>
    <property type="match status" value="1"/>
</dbReference>
<dbReference type="Pfam" id="PF08402">
    <property type="entry name" value="TOBE_2"/>
    <property type="match status" value="1"/>
</dbReference>
<dbReference type="Gene3D" id="2.40.50.100">
    <property type="match status" value="1"/>
</dbReference>
<feature type="domain" description="ABC transporter" evidence="6">
    <location>
        <begin position="19"/>
        <end position="253"/>
    </location>
</feature>
<proteinExistence type="inferred from homology"/>
<dbReference type="InterPro" id="IPR008995">
    <property type="entry name" value="Mo/tungstate-bd_C_term_dom"/>
</dbReference>
<keyword evidence="8" id="KW-1185">Reference proteome</keyword>
<dbReference type="InterPro" id="IPR017871">
    <property type="entry name" value="ABC_transporter-like_CS"/>
</dbReference>
<protein>
    <submittedName>
        <fullName evidence="7">Iron(III) transport system ATP-binding protein</fullName>
    </submittedName>
</protein>
<dbReference type="SMART" id="SM00382">
    <property type="entry name" value="AAA"/>
    <property type="match status" value="1"/>
</dbReference>
<evidence type="ECO:0000259" key="6">
    <source>
        <dbReference type="PROSITE" id="PS50893"/>
    </source>
</evidence>
<evidence type="ECO:0000256" key="1">
    <source>
        <dbReference type="ARBA" id="ARBA00004417"/>
    </source>
</evidence>
<dbReference type="GO" id="GO:0016887">
    <property type="term" value="F:ATP hydrolysis activity"/>
    <property type="evidence" value="ECO:0007669"/>
    <property type="project" value="InterPro"/>
</dbReference>
<dbReference type="RefSeq" id="WP_072343968.1">
    <property type="nucleotide sequence ID" value="NZ_FPKU01000002.1"/>
</dbReference>
<evidence type="ECO:0000313" key="7">
    <source>
        <dbReference type="EMBL" id="SFZ85575.1"/>
    </source>
</evidence>
<dbReference type="InterPro" id="IPR050093">
    <property type="entry name" value="ABC_SmlMolc_Importer"/>
</dbReference>
<dbReference type="SUPFAM" id="SSF50331">
    <property type="entry name" value="MOP-like"/>
    <property type="match status" value="1"/>
</dbReference>
<comment type="subcellular location">
    <subcellularLocation>
        <location evidence="1">Cell inner membrane</location>
        <topology evidence="1">Peripheral membrane protein</topology>
    </subcellularLocation>
</comment>
<dbReference type="InterPro" id="IPR027417">
    <property type="entry name" value="P-loop_NTPase"/>
</dbReference>
<comment type="similarity">
    <text evidence="2">Belongs to the ABC transporter superfamily.</text>
</comment>
<evidence type="ECO:0000313" key="8">
    <source>
        <dbReference type="Proteomes" id="UP000183447"/>
    </source>
</evidence>
<dbReference type="OrthoDB" id="9802264at2"/>
<dbReference type="PROSITE" id="PS50893">
    <property type="entry name" value="ABC_TRANSPORTER_2"/>
    <property type="match status" value="1"/>
</dbReference>
<evidence type="ECO:0000256" key="3">
    <source>
        <dbReference type="ARBA" id="ARBA00022448"/>
    </source>
</evidence>
<evidence type="ECO:0000256" key="5">
    <source>
        <dbReference type="ARBA" id="ARBA00022840"/>
    </source>
</evidence>
<dbReference type="AlphaFoldDB" id="A0A1K2HZX5"/>
<evidence type="ECO:0000256" key="4">
    <source>
        <dbReference type="ARBA" id="ARBA00022741"/>
    </source>
</evidence>
<keyword evidence="4" id="KW-0547">Nucleotide-binding</keyword>
<sequence length="381" mass="41375">MSAQDTATAPASAERRRRFSVEGLTKVFSTEEGQVRAVDDVSFTIEGDTFFTMLGPSGCGKTTTLRMIAGLETISEGRILSDGADFSRMNAFERNIGMVFQSYALFPHMTVFENAAYGLRLRRAPQATVDASVKRILAMLQLDGLAHRYPADLSGGQQQRVSIARALVYEPGMLLLDEPLANLDAKLRVEMRDEIRRLQKALGVMALYVTHDQEEAMAVSDTIAVFSKGRLMQVGAPFEIYARPASLFVADFIGKANFLPLRGDGASAATRSGVAFSGLARRAAGSNEADWFGPEAQAMLMVRPERMSLTPKAATGAGTLSGTVRRIQFLGTFVRYLIEAPDADRPVLIDRPAFVDGVVEGSAVDFGFAPEDAVLFERPGR</sequence>